<evidence type="ECO:0000259" key="3">
    <source>
        <dbReference type="Pfam" id="PF13462"/>
    </source>
</evidence>
<evidence type="ECO:0000313" key="5">
    <source>
        <dbReference type="Proteomes" id="UP000095039"/>
    </source>
</evidence>
<name>A0A1E5BZ45_9GAMM</name>
<dbReference type="AlphaFoldDB" id="A0A1E5BZ45"/>
<evidence type="ECO:0000256" key="1">
    <source>
        <dbReference type="ARBA" id="ARBA00022729"/>
    </source>
</evidence>
<keyword evidence="5" id="KW-1185">Reference proteome</keyword>
<reference evidence="4 5" key="1">
    <citation type="journal article" date="2012" name="Science">
        <title>Ecological populations of bacteria act as socially cohesive units of antibiotic production and resistance.</title>
        <authorList>
            <person name="Cordero O.X."/>
            <person name="Wildschutte H."/>
            <person name="Kirkup B."/>
            <person name="Proehl S."/>
            <person name="Ngo L."/>
            <person name="Hussain F."/>
            <person name="Le Roux F."/>
            <person name="Mincer T."/>
            <person name="Polz M.F."/>
        </authorList>
    </citation>
    <scope>NUCLEOTIDE SEQUENCE [LARGE SCALE GENOMIC DNA]</scope>
    <source>
        <strain evidence="4 5">FF-454</strain>
    </source>
</reference>
<dbReference type="Proteomes" id="UP000095039">
    <property type="component" value="Unassembled WGS sequence"/>
</dbReference>
<dbReference type="RefSeq" id="WP_016959784.1">
    <property type="nucleotide sequence ID" value="NZ_AJWN02000092.1"/>
</dbReference>
<dbReference type="GO" id="GO:0016853">
    <property type="term" value="F:isomerase activity"/>
    <property type="evidence" value="ECO:0007669"/>
    <property type="project" value="UniProtKB-KW"/>
</dbReference>
<dbReference type="InterPro" id="IPR023205">
    <property type="entry name" value="DsbA/DsbL"/>
</dbReference>
<accession>A0A1E5BZ45</accession>
<dbReference type="PANTHER" id="PTHR35891:SF2">
    <property type="entry name" value="THIOL:DISULFIDE INTERCHANGE PROTEIN DSBA"/>
    <property type="match status" value="1"/>
</dbReference>
<comment type="caution">
    <text evidence="4">The sequence shown here is derived from an EMBL/GenBank/DDBJ whole genome shotgun (WGS) entry which is preliminary data.</text>
</comment>
<dbReference type="SUPFAM" id="SSF52833">
    <property type="entry name" value="Thioredoxin-like"/>
    <property type="match status" value="1"/>
</dbReference>
<feature type="domain" description="Thioredoxin-like fold" evidence="3">
    <location>
        <begin position="44"/>
        <end position="186"/>
    </location>
</feature>
<dbReference type="PANTHER" id="PTHR35891">
    <property type="entry name" value="THIOL:DISULFIDE INTERCHANGE PROTEIN DSBA"/>
    <property type="match status" value="1"/>
</dbReference>
<dbReference type="EMBL" id="AJWN02000092">
    <property type="protein sequence ID" value="OEE58528.1"/>
    <property type="molecule type" value="Genomic_DNA"/>
</dbReference>
<dbReference type="InterPro" id="IPR050824">
    <property type="entry name" value="Thiol_disulfide_DsbA"/>
</dbReference>
<dbReference type="Pfam" id="PF13462">
    <property type="entry name" value="Thioredoxin_4"/>
    <property type="match status" value="1"/>
</dbReference>
<proteinExistence type="predicted"/>
<evidence type="ECO:0000256" key="2">
    <source>
        <dbReference type="SAM" id="SignalP"/>
    </source>
</evidence>
<feature type="chain" id="PRO_5009172249" evidence="2">
    <location>
        <begin position="21"/>
        <end position="209"/>
    </location>
</feature>
<dbReference type="InterPro" id="IPR036249">
    <property type="entry name" value="Thioredoxin-like_sf"/>
</dbReference>
<organism evidence="4 5">
    <name type="scientific">Enterovibrio norvegicus FF-454</name>
    <dbReference type="NCBI Taxonomy" id="1185651"/>
    <lineage>
        <taxon>Bacteria</taxon>
        <taxon>Pseudomonadati</taxon>
        <taxon>Pseudomonadota</taxon>
        <taxon>Gammaproteobacteria</taxon>
        <taxon>Vibrionales</taxon>
        <taxon>Vibrionaceae</taxon>
        <taxon>Enterovibrio</taxon>
    </lineage>
</organism>
<sequence length="209" mass="22570">MKLTRFLLPLFAAVALTACSDDSPSTSEKYSTLDVPVQVANLPVVTEVFSLSCGHCRSMESAIPAIEAAADVNIGKAHVTFNESATFSALIYYAAVTQTEGKPSEELVEALFKYVQEGQTDDAEENKAQLGKVFKEFGLTSPYDLNETQQAELFSALERADEITTEAGIVSVPTFLVNGKYIVNTSAHDSADDLAATLKMLMKKDNQAN</sequence>
<protein>
    <submittedName>
        <fullName evidence="4">Thiol-disulfide isomerase</fullName>
    </submittedName>
</protein>
<keyword evidence="1 2" id="KW-0732">Signal</keyword>
<dbReference type="CDD" id="cd03019">
    <property type="entry name" value="DsbA_DsbA"/>
    <property type="match status" value="1"/>
</dbReference>
<feature type="signal peptide" evidence="2">
    <location>
        <begin position="1"/>
        <end position="20"/>
    </location>
</feature>
<dbReference type="InterPro" id="IPR012336">
    <property type="entry name" value="Thioredoxin-like_fold"/>
</dbReference>
<dbReference type="PROSITE" id="PS51257">
    <property type="entry name" value="PROKAR_LIPOPROTEIN"/>
    <property type="match status" value="1"/>
</dbReference>
<keyword evidence="4" id="KW-0413">Isomerase</keyword>
<dbReference type="Gene3D" id="3.40.30.10">
    <property type="entry name" value="Glutaredoxin"/>
    <property type="match status" value="1"/>
</dbReference>
<evidence type="ECO:0000313" key="4">
    <source>
        <dbReference type="EMBL" id="OEE58528.1"/>
    </source>
</evidence>
<gene>
    <name evidence="4" type="ORF">A1OK_14825</name>
</gene>